<keyword evidence="2" id="KW-0812">Transmembrane</keyword>
<sequence>MIPLSTTNYYLERVSEDFFWKELNKITAGQSLNPQFGYNRSLYKKSDRTFVGRKAGNQFSIFLYGALNRFFRSAILCKGIVSAQGRGIMIRCSFEYPLWSFLSFLILALSVYIGLDIIPFVKEPLTINKPLAGVIGIALYCLVVVYNLSRIKRELTRQLELMEEKVMRNKNAEALTAGSVST</sequence>
<evidence type="ECO:0000313" key="3">
    <source>
        <dbReference type="EMBL" id="TCS84655.1"/>
    </source>
</evidence>
<evidence type="ECO:0000313" key="4">
    <source>
        <dbReference type="Proteomes" id="UP000295807"/>
    </source>
</evidence>
<dbReference type="RefSeq" id="WP_132130712.1">
    <property type="nucleotide sequence ID" value="NZ_CP042432.1"/>
</dbReference>
<evidence type="ECO:0000256" key="1">
    <source>
        <dbReference type="SAM" id="Coils"/>
    </source>
</evidence>
<proteinExistence type="predicted"/>
<keyword evidence="4" id="KW-1185">Reference proteome</keyword>
<name>A0A4V2UT88_9SPHI</name>
<accession>A0A4V2UT88</accession>
<protein>
    <submittedName>
        <fullName evidence="3">Uncharacterized protein</fullName>
    </submittedName>
</protein>
<gene>
    <name evidence="3" type="ORF">EDD80_12021</name>
</gene>
<organism evidence="3 4">
    <name type="scientific">Anseongella ginsenosidimutans</name>
    <dbReference type="NCBI Taxonomy" id="496056"/>
    <lineage>
        <taxon>Bacteria</taxon>
        <taxon>Pseudomonadati</taxon>
        <taxon>Bacteroidota</taxon>
        <taxon>Sphingobacteriia</taxon>
        <taxon>Sphingobacteriales</taxon>
        <taxon>Sphingobacteriaceae</taxon>
        <taxon>Anseongella</taxon>
    </lineage>
</organism>
<dbReference type="EMBL" id="SMAD01000020">
    <property type="protein sequence ID" value="TCS84655.1"/>
    <property type="molecule type" value="Genomic_DNA"/>
</dbReference>
<feature type="transmembrane region" description="Helical" evidence="2">
    <location>
        <begin position="130"/>
        <end position="148"/>
    </location>
</feature>
<keyword evidence="1" id="KW-0175">Coiled coil</keyword>
<evidence type="ECO:0000256" key="2">
    <source>
        <dbReference type="SAM" id="Phobius"/>
    </source>
</evidence>
<keyword evidence="2" id="KW-0472">Membrane</keyword>
<feature type="transmembrane region" description="Helical" evidence="2">
    <location>
        <begin position="96"/>
        <end position="118"/>
    </location>
</feature>
<dbReference type="AlphaFoldDB" id="A0A4V2UT88"/>
<feature type="coiled-coil region" evidence="1">
    <location>
        <begin position="145"/>
        <end position="172"/>
    </location>
</feature>
<reference evidence="3 4" key="1">
    <citation type="submission" date="2019-03" db="EMBL/GenBank/DDBJ databases">
        <title>Genomic Encyclopedia of Type Strains, Phase IV (KMG-IV): sequencing the most valuable type-strain genomes for metagenomic binning, comparative biology and taxonomic classification.</title>
        <authorList>
            <person name="Goeker M."/>
        </authorList>
    </citation>
    <scope>NUCLEOTIDE SEQUENCE [LARGE SCALE GENOMIC DNA]</scope>
    <source>
        <strain evidence="3 4">DSM 21100</strain>
    </source>
</reference>
<keyword evidence="2" id="KW-1133">Transmembrane helix</keyword>
<dbReference type="Proteomes" id="UP000295807">
    <property type="component" value="Unassembled WGS sequence"/>
</dbReference>
<comment type="caution">
    <text evidence="3">The sequence shown here is derived from an EMBL/GenBank/DDBJ whole genome shotgun (WGS) entry which is preliminary data.</text>
</comment>